<dbReference type="AlphaFoldDB" id="A0A2P2Q0F7"/>
<protein>
    <submittedName>
        <fullName evidence="1">Uncharacterized protein</fullName>
    </submittedName>
</protein>
<name>A0A2P2Q0F7_RHIMU</name>
<sequence length="21" mass="2599">MHNCLIGYIWCKTQTIGFRWQ</sequence>
<proteinExistence type="predicted"/>
<evidence type="ECO:0000313" key="1">
    <source>
        <dbReference type="EMBL" id="MBX60447.1"/>
    </source>
</evidence>
<organism evidence="1">
    <name type="scientific">Rhizophora mucronata</name>
    <name type="common">Asiatic mangrove</name>
    <dbReference type="NCBI Taxonomy" id="61149"/>
    <lineage>
        <taxon>Eukaryota</taxon>
        <taxon>Viridiplantae</taxon>
        <taxon>Streptophyta</taxon>
        <taxon>Embryophyta</taxon>
        <taxon>Tracheophyta</taxon>
        <taxon>Spermatophyta</taxon>
        <taxon>Magnoliopsida</taxon>
        <taxon>eudicotyledons</taxon>
        <taxon>Gunneridae</taxon>
        <taxon>Pentapetalae</taxon>
        <taxon>rosids</taxon>
        <taxon>fabids</taxon>
        <taxon>Malpighiales</taxon>
        <taxon>Rhizophoraceae</taxon>
        <taxon>Rhizophora</taxon>
    </lineage>
</organism>
<accession>A0A2P2Q0F7</accession>
<dbReference type="EMBL" id="GGEC01079963">
    <property type="protein sequence ID" value="MBX60447.1"/>
    <property type="molecule type" value="Transcribed_RNA"/>
</dbReference>
<reference evidence="1" key="1">
    <citation type="submission" date="2018-02" db="EMBL/GenBank/DDBJ databases">
        <title>Rhizophora mucronata_Transcriptome.</title>
        <authorList>
            <person name="Meera S.P."/>
            <person name="Sreeshan A."/>
            <person name="Augustine A."/>
        </authorList>
    </citation>
    <scope>NUCLEOTIDE SEQUENCE</scope>
    <source>
        <tissue evidence="1">Leaf</tissue>
    </source>
</reference>